<evidence type="ECO:0000313" key="2">
    <source>
        <dbReference type="Proteomes" id="UP000187209"/>
    </source>
</evidence>
<comment type="caution">
    <text evidence="1">The sequence shown here is derived from an EMBL/GenBank/DDBJ whole genome shotgun (WGS) entry which is preliminary data.</text>
</comment>
<sequence length="195" mass="22107">MRFKFCGDIEPPEWFFSEVNQLSRLNSVRIKLISLQIAKKISNQEFDLQKAWKMCGDSGLSKEEVQSALAAIHFIFTSACKFDVSAEMLSVEIAQLGLPQENAVSLSKVYGENLAAMSAYLNHSFLRSIFYIVNEFENLAWKVDYDLVTQNTIASLKIKTNKFEVPVVASLSQITLLSQELIRAKTVMEKLLVRE</sequence>
<organism evidence="1 2">
    <name type="scientific">Stentor coeruleus</name>
    <dbReference type="NCBI Taxonomy" id="5963"/>
    <lineage>
        <taxon>Eukaryota</taxon>
        <taxon>Sar</taxon>
        <taxon>Alveolata</taxon>
        <taxon>Ciliophora</taxon>
        <taxon>Postciliodesmatophora</taxon>
        <taxon>Heterotrichea</taxon>
        <taxon>Heterotrichida</taxon>
        <taxon>Stentoridae</taxon>
        <taxon>Stentor</taxon>
    </lineage>
</organism>
<dbReference type="InterPro" id="IPR047155">
    <property type="entry name" value="COMMD4/6/7/8"/>
</dbReference>
<evidence type="ECO:0008006" key="3">
    <source>
        <dbReference type="Google" id="ProtNLM"/>
    </source>
</evidence>
<dbReference type="AlphaFoldDB" id="A0A1R2D3H8"/>
<dbReference type="Proteomes" id="UP000187209">
    <property type="component" value="Unassembled WGS sequence"/>
</dbReference>
<dbReference type="PANTHER" id="PTHR16231:SF4">
    <property type="entry name" value="COMM DOMAIN-CONTAINING PROTEIN 4"/>
    <property type="match status" value="1"/>
</dbReference>
<protein>
    <recommendedName>
        <fullName evidence="3">COMM domain-containing protein</fullName>
    </recommendedName>
</protein>
<name>A0A1R2D3H8_9CILI</name>
<dbReference type="Pfam" id="PF21672">
    <property type="entry name" value="COMM_HN"/>
    <property type="match status" value="1"/>
</dbReference>
<dbReference type="OrthoDB" id="284322at2759"/>
<dbReference type="EMBL" id="MPUH01000007">
    <property type="protein sequence ID" value="OMJ95815.1"/>
    <property type="molecule type" value="Genomic_DNA"/>
</dbReference>
<dbReference type="PANTHER" id="PTHR16231">
    <property type="entry name" value="COMM DOMAIN-CONTAINING PROTEIN 4-8 FAMILY MEMBER"/>
    <property type="match status" value="1"/>
</dbReference>
<reference evidence="1 2" key="1">
    <citation type="submission" date="2016-11" db="EMBL/GenBank/DDBJ databases">
        <title>The macronuclear genome of Stentor coeruleus: a giant cell with tiny introns.</title>
        <authorList>
            <person name="Slabodnick M."/>
            <person name="Ruby J.G."/>
            <person name="Reiff S.B."/>
            <person name="Swart E.C."/>
            <person name="Gosai S."/>
            <person name="Prabakaran S."/>
            <person name="Witkowska E."/>
            <person name="Larue G.E."/>
            <person name="Fisher S."/>
            <person name="Freeman R.M."/>
            <person name="Gunawardena J."/>
            <person name="Chu W."/>
            <person name="Stover N.A."/>
            <person name="Gregory B.D."/>
            <person name="Nowacki M."/>
            <person name="Derisi J."/>
            <person name="Roy S.W."/>
            <person name="Marshall W.F."/>
            <person name="Sood P."/>
        </authorList>
    </citation>
    <scope>NUCLEOTIDE SEQUENCE [LARGE SCALE GENOMIC DNA]</scope>
    <source>
        <strain evidence="1">WM001</strain>
    </source>
</reference>
<proteinExistence type="predicted"/>
<evidence type="ECO:0000313" key="1">
    <source>
        <dbReference type="EMBL" id="OMJ95815.1"/>
    </source>
</evidence>
<accession>A0A1R2D3H8</accession>
<keyword evidence="2" id="KW-1185">Reference proteome</keyword>
<gene>
    <name evidence="1" type="ORF">SteCoe_709</name>
</gene>